<comment type="cofactor">
    <cofactor evidence="1">
        <name>pyridoxal 5'-phosphate</name>
        <dbReference type="ChEBI" id="CHEBI:597326"/>
    </cofactor>
</comment>
<dbReference type="InterPro" id="IPR001077">
    <property type="entry name" value="COMT_C"/>
</dbReference>
<dbReference type="Proteomes" id="UP001279734">
    <property type="component" value="Unassembled WGS sequence"/>
</dbReference>
<accession>A0AAD3XMC2</accession>
<keyword evidence="2" id="KW-0489">Methyltransferase</keyword>
<evidence type="ECO:0000256" key="1">
    <source>
        <dbReference type="ARBA" id="ARBA00001933"/>
    </source>
</evidence>
<dbReference type="PANTHER" id="PTHR11746">
    <property type="entry name" value="O-METHYLTRANSFERASE"/>
    <property type="match status" value="1"/>
</dbReference>
<keyword evidence="8" id="KW-1185">Reference proteome</keyword>
<proteinExistence type="predicted"/>
<keyword evidence="3" id="KW-0808">Transferase</keyword>
<dbReference type="Pfam" id="PF00891">
    <property type="entry name" value="Methyltransf_2"/>
    <property type="match status" value="1"/>
</dbReference>
<evidence type="ECO:0000259" key="6">
    <source>
        <dbReference type="Pfam" id="PF00891"/>
    </source>
</evidence>
<dbReference type="EMBL" id="BSYO01000009">
    <property type="protein sequence ID" value="GMH10063.1"/>
    <property type="molecule type" value="Genomic_DNA"/>
</dbReference>
<evidence type="ECO:0000256" key="5">
    <source>
        <dbReference type="ARBA" id="ARBA00023239"/>
    </source>
</evidence>
<name>A0AAD3XMC2_NEPGR</name>
<dbReference type="SUPFAM" id="SSF53335">
    <property type="entry name" value="S-adenosyl-L-methionine-dependent methyltransferases"/>
    <property type="match status" value="1"/>
</dbReference>
<protein>
    <recommendedName>
        <fullName evidence="6">O-methyltransferase C-terminal domain-containing protein</fullName>
    </recommendedName>
</protein>
<dbReference type="InterPro" id="IPR022657">
    <property type="entry name" value="De-COase2_CS"/>
</dbReference>
<dbReference type="AlphaFoldDB" id="A0AAD3XMC2"/>
<dbReference type="GO" id="GO:0008171">
    <property type="term" value="F:O-methyltransferase activity"/>
    <property type="evidence" value="ECO:0007669"/>
    <property type="project" value="InterPro"/>
</dbReference>
<dbReference type="PROSITE" id="PS00879">
    <property type="entry name" value="ODR_DC_2_2"/>
    <property type="match status" value="1"/>
</dbReference>
<dbReference type="Gene3D" id="3.40.50.150">
    <property type="entry name" value="Vaccinia Virus protein VP39"/>
    <property type="match status" value="1"/>
</dbReference>
<evidence type="ECO:0000256" key="4">
    <source>
        <dbReference type="ARBA" id="ARBA00022691"/>
    </source>
</evidence>
<evidence type="ECO:0000313" key="7">
    <source>
        <dbReference type="EMBL" id="GMH10063.1"/>
    </source>
</evidence>
<sequence>MTDHRHYLKEAVLEGEIAFNKAHGTTMFEYNEVDPAYNKLFNSGMSDPSVLITEKILDTYKGFEGLSSLVDVGGGIGVTLNMIVSKYPMIKGINFDLPHVIKDSPPFSGILLLFIERAI</sequence>
<feature type="domain" description="O-methyltransferase C-terminal" evidence="6">
    <location>
        <begin position="6"/>
        <end position="107"/>
    </location>
</feature>
<gene>
    <name evidence="7" type="ORF">Nepgr_011904</name>
</gene>
<evidence type="ECO:0000256" key="2">
    <source>
        <dbReference type="ARBA" id="ARBA00022603"/>
    </source>
</evidence>
<dbReference type="InterPro" id="IPR029063">
    <property type="entry name" value="SAM-dependent_MTases_sf"/>
</dbReference>
<comment type="caution">
    <text evidence="7">The sequence shown here is derived from an EMBL/GenBank/DDBJ whole genome shotgun (WGS) entry which is preliminary data.</text>
</comment>
<evidence type="ECO:0000256" key="3">
    <source>
        <dbReference type="ARBA" id="ARBA00022679"/>
    </source>
</evidence>
<dbReference type="PROSITE" id="PS51683">
    <property type="entry name" value="SAM_OMT_II"/>
    <property type="match status" value="1"/>
</dbReference>
<keyword evidence="4" id="KW-0949">S-adenosyl-L-methionine</keyword>
<organism evidence="7 8">
    <name type="scientific">Nepenthes gracilis</name>
    <name type="common">Slender pitcher plant</name>
    <dbReference type="NCBI Taxonomy" id="150966"/>
    <lineage>
        <taxon>Eukaryota</taxon>
        <taxon>Viridiplantae</taxon>
        <taxon>Streptophyta</taxon>
        <taxon>Embryophyta</taxon>
        <taxon>Tracheophyta</taxon>
        <taxon>Spermatophyta</taxon>
        <taxon>Magnoliopsida</taxon>
        <taxon>eudicotyledons</taxon>
        <taxon>Gunneridae</taxon>
        <taxon>Pentapetalae</taxon>
        <taxon>Caryophyllales</taxon>
        <taxon>Nepenthaceae</taxon>
        <taxon>Nepenthes</taxon>
    </lineage>
</organism>
<reference evidence="7" key="1">
    <citation type="submission" date="2023-05" db="EMBL/GenBank/DDBJ databases">
        <title>Nepenthes gracilis genome sequencing.</title>
        <authorList>
            <person name="Fukushima K."/>
        </authorList>
    </citation>
    <scope>NUCLEOTIDE SEQUENCE</scope>
    <source>
        <strain evidence="7">SING2019-196</strain>
    </source>
</reference>
<evidence type="ECO:0000313" key="8">
    <source>
        <dbReference type="Proteomes" id="UP001279734"/>
    </source>
</evidence>
<keyword evidence="5" id="KW-0456">Lyase</keyword>
<dbReference type="InterPro" id="IPR016461">
    <property type="entry name" value="COMT-like"/>
</dbReference>
<dbReference type="GO" id="GO:0032259">
    <property type="term" value="P:methylation"/>
    <property type="evidence" value="ECO:0007669"/>
    <property type="project" value="UniProtKB-KW"/>
</dbReference>